<comment type="catalytic activity">
    <reaction evidence="25">
        <text>dodecanoyl-CoA + H2O = dodecanoate + CoA + H(+)</text>
        <dbReference type="Rhea" id="RHEA:30135"/>
        <dbReference type="ChEBI" id="CHEBI:15377"/>
        <dbReference type="ChEBI" id="CHEBI:15378"/>
        <dbReference type="ChEBI" id="CHEBI:18262"/>
        <dbReference type="ChEBI" id="CHEBI:57287"/>
        <dbReference type="ChEBI" id="CHEBI:57375"/>
    </reaction>
    <physiologicalReaction direction="left-to-right" evidence="25">
        <dbReference type="Rhea" id="RHEA:30136"/>
    </physiologicalReaction>
</comment>
<dbReference type="SUPFAM" id="SSF54637">
    <property type="entry name" value="Thioesterase/thiol ester dehydrase-isomerase"/>
    <property type="match status" value="1"/>
</dbReference>
<dbReference type="CDD" id="cd03443">
    <property type="entry name" value="PaaI_thioesterase"/>
    <property type="match status" value="1"/>
</dbReference>
<accession>X1TH10</accession>
<comment type="catalytic activity">
    <reaction evidence="16">
        <text>(5Z,8Z,11Z,14Z)-eicosatetraenoyl-CoA + H2O = (5Z,8Z,11Z,14Z)-eicosatetraenoate + CoA + H(+)</text>
        <dbReference type="Rhea" id="RHEA:40151"/>
        <dbReference type="ChEBI" id="CHEBI:15377"/>
        <dbReference type="ChEBI" id="CHEBI:15378"/>
        <dbReference type="ChEBI" id="CHEBI:32395"/>
        <dbReference type="ChEBI" id="CHEBI:57287"/>
        <dbReference type="ChEBI" id="CHEBI:57368"/>
    </reaction>
    <physiologicalReaction direction="left-to-right" evidence="16">
        <dbReference type="Rhea" id="RHEA:40152"/>
    </physiologicalReaction>
</comment>
<feature type="domain" description="Thioesterase" evidence="27">
    <location>
        <begin position="55"/>
        <end position="128"/>
    </location>
</feature>
<evidence type="ECO:0000256" key="11">
    <source>
        <dbReference type="ARBA" id="ARBA00022946"/>
    </source>
</evidence>
<keyword evidence="5" id="KW-1003">Cell membrane</keyword>
<comment type="caution">
    <text evidence="28">The sequence shown here is derived from an EMBL/GenBank/DDBJ whole genome shotgun (WGS) entry which is preliminary data.</text>
</comment>
<evidence type="ECO:0000256" key="18">
    <source>
        <dbReference type="ARBA" id="ARBA00038456"/>
    </source>
</evidence>
<dbReference type="InterPro" id="IPR006683">
    <property type="entry name" value="Thioestr_dom"/>
</dbReference>
<comment type="catalytic activity">
    <reaction evidence="24">
        <text>decanoyl-CoA + H2O = decanoate + CoA + H(+)</text>
        <dbReference type="Rhea" id="RHEA:40059"/>
        <dbReference type="ChEBI" id="CHEBI:15377"/>
        <dbReference type="ChEBI" id="CHEBI:15378"/>
        <dbReference type="ChEBI" id="CHEBI:27689"/>
        <dbReference type="ChEBI" id="CHEBI:57287"/>
        <dbReference type="ChEBI" id="CHEBI:61430"/>
    </reaction>
    <physiologicalReaction direction="left-to-right" evidence="24">
        <dbReference type="Rhea" id="RHEA:40060"/>
    </physiologicalReaction>
</comment>
<evidence type="ECO:0000256" key="2">
    <source>
        <dbReference type="ARBA" id="ARBA00004569"/>
    </source>
</evidence>
<evidence type="ECO:0000256" key="22">
    <source>
        <dbReference type="ARBA" id="ARBA00047588"/>
    </source>
</evidence>
<evidence type="ECO:0000256" key="7">
    <source>
        <dbReference type="ARBA" id="ARBA00022703"/>
    </source>
</evidence>
<reference evidence="28" key="1">
    <citation type="journal article" date="2014" name="Front. Microbiol.">
        <title>High frequency of phylogenetically diverse reductive dehalogenase-homologous genes in deep subseafloor sedimentary metagenomes.</title>
        <authorList>
            <person name="Kawai M."/>
            <person name="Futagami T."/>
            <person name="Toyoda A."/>
            <person name="Takaki Y."/>
            <person name="Nishi S."/>
            <person name="Hori S."/>
            <person name="Arai W."/>
            <person name="Tsubouchi T."/>
            <person name="Morono Y."/>
            <person name="Uchiyama I."/>
            <person name="Ito T."/>
            <person name="Fujiyama A."/>
            <person name="Inagaki F."/>
            <person name="Takami H."/>
        </authorList>
    </citation>
    <scope>NUCLEOTIDE SEQUENCE</scope>
    <source>
        <strain evidence="28">Expedition CK06-06</strain>
    </source>
</reference>
<dbReference type="EMBL" id="BARW01032958">
    <property type="protein sequence ID" value="GAJ04593.1"/>
    <property type="molecule type" value="Genomic_DNA"/>
</dbReference>
<evidence type="ECO:0000256" key="16">
    <source>
        <dbReference type="ARBA" id="ARBA00035852"/>
    </source>
</evidence>
<evidence type="ECO:0000259" key="27">
    <source>
        <dbReference type="Pfam" id="PF03061"/>
    </source>
</evidence>
<evidence type="ECO:0000256" key="20">
    <source>
        <dbReference type="ARBA" id="ARBA00040123"/>
    </source>
</evidence>
<keyword evidence="6" id="KW-0963">Cytoplasm</keyword>
<evidence type="ECO:0000256" key="13">
    <source>
        <dbReference type="ARBA" id="ARBA00023128"/>
    </source>
</evidence>
<comment type="catalytic activity">
    <reaction evidence="23">
        <text>hexadecanoyl-CoA + H2O = hexadecanoate + CoA + H(+)</text>
        <dbReference type="Rhea" id="RHEA:16645"/>
        <dbReference type="ChEBI" id="CHEBI:7896"/>
        <dbReference type="ChEBI" id="CHEBI:15377"/>
        <dbReference type="ChEBI" id="CHEBI:15378"/>
        <dbReference type="ChEBI" id="CHEBI:57287"/>
        <dbReference type="ChEBI" id="CHEBI:57379"/>
        <dbReference type="EC" id="3.1.2.2"/>
    </reaction>
    <physiologicalReaction direction="left-to-right" evidence="23">
        <dbReference type="Rhea" id="RHEA:16646"/>
    </physiologicalReaction>
</comment>
<dbReference type="GO" id="GO:0006631">
    <property type="term" value="P:fatty acid metabolic process"/>
    <property type="evidence" value="ECO:0007669"/>
    <property type="project" value="UniProtKB-KW"/>
</dbReference>
<keyword evidence="9" id="KW-0378">Hydrolase</keyword>
<dbReference type="Pfam" id="PF03061">
    <property type="entry name" value="4HBT"/>
    <property type="match status" value="1"/>
</dbReference>
<dbReference type="EC" id="3.1.2.2" evidence="19"/>
<evidence type="ECO:0000256" key="24">
    <source>
        <dbReference type="ARBA" id="ARBA00047969"/>
    </source>
</evidence>
<dbReference type="GO" id="GO:0032587">
    <property type="term" value="C:ruffle membrane"/>
    <property type="evidence" value="ECO:0007669"/>
    <property type="project" value="UniProtKB-SubCell"/>
</dbReference>
<evidence type="ECO:0000256" key="26">
    <source>
        <dbReference type="ARBA" id="ARBA00048180"/>
    </source>
</evidence>
<keyword evidence="8" id="KW-0999">Mitochondrion inner membrane</keyword>
<evidence type="ECO:0000256" key="23">
    <source>
        <dbReference type="ARBA" id="ARBA00047734"/>
    </source>
</evidence>
<dbReference type="GO" id="GO:0016787">
    <property type="term" value="F:hydrolase activity"/>
    <property type="evidence" value="ECO:0007669"/>
    <property type="project" value="UniProtKB-KW"/>
</dbReference>
<keyword evidence="13" id="KW-0496">Mitochondrion</keyword>
<evidence type="ECO:0000256" key="17">
    <source>
        <dbReference type="ARBA" id="ARBA00037002"/>
    </source>
</evidence>
<protein>
    <recommendedName>
        <fullName evidence="20">Acyl-coenzyme A thioesterase THEM4</fullName>
        <ecNumber evidence="19">3.1.2.2</ecNumber>
    </recommendedName>
    <alternativeName>
        <fullName evidence="21">Thioesterase superfamily member 4</fullName>
    </alternativeName>
</protein>
<comment type="catalytic activity">
    <reaction evidence="22">
        <text>octanoyl-CoA + H2O = octanoate + CoA + H(+)</text>
        <dbReference type="Rhea" id="RHEA:30143"/>
        <dbReference type="ChEBI" id="CHEBI:15377"/>
        <dbReference type="ChEBI" id="CHEBI:15378"/>
        <dbReference type="ChEBI" id="CHEBI:25646"/>
        <dbReference type="ChEBI" id="CHEBI:57287"/>
        <dbReference type="ChEBI" id="CHEBI:57386"/>
    </reaction>
    <physiologicalReaction direction="left-to-right" evidence="22">
        <dbReference type="Rhea" id="RHEA:30144"/>
    </physiologicalReaction>
</comment>
<keyword evidence="10" id="KW-0276">Fatty acid metabolism</keyword>
<evidence type="ECO:0000256" key="19">
    <source>
        <dbReference type="ARBA" id="ARBA00038848"/>
    </source>
</evidence>
<dbReference type="AlphaFoldDB" id="X1TH10"/>
<proteinExistence type="inferred from homology"/>
<comment type="catalytic activity">
    <reaction evidence="26">
        <text>tetradecanoyl-CoA + H2O = tetradecanoate + CoA + H(+)</text>
        <dbReference type="Rhea" id="RHEA:40119"/>
        <dbReference type="ChEBI" id="CHEBI:15377"/>
        <dbReference type="ChEBI" id="CHEBI:15378"/>
        <dbReference type="ChEBI" id="CHEBI:30807"/>
        <dbReference type="ChEBI" id="CHEBI:57287"/>
        <dbReference type="ChEBI" id="CHEBI:57385"/>
    </reaction>
    <physiologicalReaction direction="left-to-right" evidence="26">
        <dbReference type="Rhea" id="RHEA:40120"/>
    </physiologicalReaction>
</comment>
<evidence type="ECO:0000256" key="12">
    <source>
        <dbReference type="ARBA" id="ARBA00023098"/>
    </source>
</evidence>
<evidence type="ECO:0000256" key="21">
    <source>
        <dbReference type="ARBA" id="ARBA00043210"/>
    </source>
</evidence>
<gene>
    <name evidence="28" type="ORF">S12H4_52024</name>
</gene>
<sequence>MSIWKDIALQNPKDVPMCFACGRDNTIGLKLDFHQEGESVKAEFIPGEQYQGWPGVVHGGLICTMLDEVMGYAAGYQGLYAVTVKMEVQYRKPAMIGQRLLLSAMVKSVNGRTVKCDGEIRLEDDTLIAEAYSELRIIRTD</sequence>
<dbReference type="GO" id="GO:0005743">
    <property type="term" value="C:mitochondrial inner membrane"/>
    <property type="evidence" value="ECO:0007669"/>
    <property type="project" value="UniProtKB-SubCell"/>
</dbReference>
<evidence type="ECO:0000256" key="1">
    <source>
        <dbReference type="ARBA" id="ARBA00004496"/>
    </source>
</evidence>
<evidence type="ECO:0000313" key="28">
    <source>
        <dbReference type="EMBL" id="GAJ04593.1"/>
    </source>
</evidence>
<dbReference type="PANTHER" id="PTHR12418">
    <property type="entry name" value="ACYL-COENZYME A THIOESTERASE THEM4"/>
    <property type="match status" value="1"/>
</dbReference>
<keyword evidence="7" id="KW-0053">Apoptosis</keyword>
<evidence type="ECO:0000256" key="9">
    <source>
        <dbReference type="ARBA" id="ARBA00022801"/>
    </source>
</evidence>
<keyword evidence="12" id="KW-0443">Lipid metabolism</keyword>
<keyword evidence="11" id="KW-0809">Transit peptide</keyword>
<dbReference type="PANTHER" id="PTHR12418:SF19">
    <property type="entry name" value="ACYL-COENZYME A THIOESTERASE THEM4"/>
    <property type="match status" value="1"/>
</dbReference>
<comment type="similarity">
    <text evidence="18">Belongs to the THEM4/THEM5 thioesterase family.</text>
</comment>
<comment type="subcellular location">
    <subcellularLocation>
        <location evidence="3">Cell projection</location>
        <location evidence="3">Ruffle membrane</location>
    </subcellularLocation>
    <subcellularLocation>
        <location evidence="1">Cytoplasm</location>
    </subcellularLocation>
    <subcellularLocation>
        <location evidence="4">Mitochondrion inner membrane</location>
        <topology evidence="4">Peripheral membrane protein</topology>
    </subcellularLocation>
    <subcellularLocation>
        <location evidence="2">Mitochondrion intermembrane space</location>
    </subcellularLocation>
</comment>
<keyword evidence="15" id="KW-0966">Cell projection</keyword>
<dbReference type="Gene3D" id="3.10.129.10">
    <property type="entry name" value="Hotdog Thioesterase"/>
    <property type="match status" value="1"/>
</dbReference>
<evidence type="ECO:0000256" key="8">
    <source>
        <dbReference type="ARBA" id="ARBA00022792"/>
    </source>
</evidence>
<evidence type="ECO:0000256" key="6">
    <source>
        <dbReference type="ARBA" id="ARBA00022490"/>
    </source>
</evidence>
<name>X1TH10_9ZZZZ</name>
<evidence type="ECO:0000256" key="4">
    <source>
        <dbReference type="ARBA" id="ARBA00004637"/>
    </source>
</evidence>
<evidence type="ECO:0000256" key="15">
    <source>
        <dbReference type="ARBA" id="ARBA00023273"/>
    </source>
</evidence>
<dbReference type="InterPro" id="IPR029069">
    <property type="entry name" value="HotDog_dom_sf"/>
</dbReference>
<comment type="catalytic activity">
    <reaction evidence="17">
        <text>(9Z)-octadecenoyl-CoA + H2O = (9Z)-octadecenoate + CoA + H(+)</text>
        <dbReference type="Rhea" id="RHEA:40139"/>
        <dbReference type="ChEBI" id="CHEBI:15377"/>
        <dbReference type="ChEBI" id="CHEBI:15378"/>
        <dbReference type="ChEBI" id="CHEBI:30823"/>
        <dbReference type="ChEBI" id="CHEBI:57287"/>
        <dbReference type="ChEBI" id="CHEBI:57387"/>
    </reaction>
    <physiologicalReaction direction="left-to-right" evidence="17">
        <dbReference type="Rhea" id="RHEA:40140"/>
    </physiologicalReaction>
</comment>
<evidence type="ECO:0000256" key="3">
    <source>
        <dbReference type="ARBA" id="ARBA00004632"/>
    </source>
</evidence>
<evidence type="ECO:0000256" key="10">
    <source>
        <dbReference type="ARBA" id="ARBA00022832"/>
    </source>
</evidence>
<keyword evidence="14" id="KW-0472">Membrane</keyword>
<evidence type="ECO:0000256" key="5">
    <source>
        <dbReference type="ARBA" id="ARBA00022475"/>
    </source>
</evidence>
<dbReference type="GO" id="GO:0006915">
    <property type="term" value="P:apoptotic process"/>
    <property type="evidence" value="ECO:0007669"/>
    <property type="project" value="UniProtKB-KW"/>
</dbReference>
<evidence type="ECO:0000256" key="14">
    <source>
        <dbReference type="ARBA" id="ARBA00023136"/>
    </source>
</evidence>
<evidence type="ECO:0000256" key="25">
    <source>
        <dbReference type="ARBA" id="ARBA00048074"/>
    </source>
</evidence>
<organism evidence="28">
    <name type="scientific">marine sediment metagenome</name>
    <dbReference type="NCBI Taxonomy" id="412755"/>
    <lineage>
        <taxon>unclassified sequences</taxon>
        <taxon>metagenomes</taxon>
        <taxon>ecological metagenomes</taxon>
    </lineage>
</organism>
<dbReference type="GO" id="GO:0005758">
    <property type="term" value="C:mitochondrial intermembrane space"/>
    <property type="evidence" value="ECO:0007669"/>
    <property type="project" value="UniProtKB-SubCell"/>
</dbReference>
<dbReference type="InterPro" id="IPR052365">
    <property type="entry name" value="THEM4/THEM5_acyl-CoA_thioest"/>
</dbReference>